<dbReference type="Pfam" id="PF08695">
    <property type="entry name" value="Coa1"/>
    <property type="match status" value="1"/>
</dbReference>
<evidence type="ECO:0000256" key="1">
    <source>
        <dbReference type="SAM" id="Phobius"/>
    </source>
</evidence>
<dbReference type="KEGG" id="gsh:117353854"/>
<feature type="transmembrane region" description="Helical" evidence="1">
    <location>
        <begin position="62"/>
        <end position="81"/>
    </location>
</feature>
<keyword evidence="1" id="KW-0472">Membrane</keyword>
<keyword evidence="2" id="KW-1185">Reference proteome</keyword>
<dbReference type="PANTHER" id="PTHR47148:SF1">
    <property type="entry name" value="CYTOCHROME C OXIDASE ASSEMBLY FACTOR 1 HOMOLOG"/>
    <property type="match status" value="1"/>
</dbReference>
<evidence type="ECO:0000313" key="2">
    <source>
        <dbReference type="Proteomes" id="UP000515159"/>
    </source>
</evidence>
<organism evidence="2 5">
    <name type="scientific">Geotrypetes seraphini</name>
    <name type="common">Gaboon caecilian</name>
    <name type="synonym">Caecilia seraphini</name>
    <dbReference type="NCBI Taxonomy" id="260995"/>
    <lineage>
        <taxon>Eukaryota</taxon>
        <taxon>Metazoa</taxon>
        <taxon>Chordata</taxon>
        <taxon>Craniata</taxon>
        <taxon>Vertebrata</taxon>
        <taxon>Euteleostomi</taxon>
        <taxon>Amphibia</taxon>
        <taxon>Gymnophiona</taxon>
        <taxon>Geotrypetes</taxon>
    </lineage>
</organism>
<dbReference type="InterPro" id="IPR014807">
    <property type="entry name" value="Coa1"/>
</dbReference>
<dbReference type="Proteomes" id="UP000515159">
    <property type="component" value="Chromosome 2"/>
</dbReference>
<reference evidence="3 4" key="1">
    <citation type="submission" date="2025-04" db="UniProtKB">
        <authorList>
            <consortium name="RefSeq"/>
        </authorList>
    </citation>
    <scope>IDENTIFICATION</scope>
</reference>
<keyword evidence="1" id="KW-1133">Transmembrane helix</keyword>
<dbReference type="RefSeq" id="XP_033786182.1">
    <property type="nucleotide sequence ID" value="XM_033930291.1"/>
</dbReference>
<sequence>MIHCWTTRDTKGHTSSSISSPRARTLFLKKVTERFISRSPSSSERSTKDRKMPASLKGLQQMAIYLGVVCGGGCALMYHYMQKTFAKSGYYQAALEHLANQPSALEVLGAPPLKVHNISLTDRYNHVDKQTAQIRIPVSGTKSAGYLYTTSIKDFSQSRWCLHEVILQLRDGQCIPVYHSSTSSNDMEQR</sequence>
<proteinExistence type="predicted"/>
<dbReference type="PANTHER" id="PTHR47148">
    <property type="entry name" value="CYTOCHROME C OXIDASE ASSEMBLY FACTOR 1 HOMOLOG"/>
    <property type="match status" value="1"/>
</dbReference>
<accession>A0A6P8PQJ8</accession>
<name>A0A6P8PQJ8_GEOSA</name>
<evidence type="ECO:0000313" key="4">
    <source>
        <dbReference type="RefSeq" id="XP_033786183.1"/>
    </source>
</evidence>
<evidence type="ECO:0000313" key="5">
    <source>
        <dbReference type="RefSeq" id="XP_033786184.1"/>
    </source>
</evidence>
<dbReference type="GO" id="GO:0005743">
    <property type="term" value="C:mitochondrial inner membrane"/>
    <property type="evidence" value="ECO:0007669"/>
    <property type="project" value="TreeGrafter"/>
</dbReference>
<dbReference type="AlphaFoldDB" id="A0A6P8PQJ8"/>
<dbReference type="RefSeq" id="XP_033786183.1">
    <property type="nucleotide sequence ID" value="XM_033930292.1"/>
</dbReference>
<evidence type="ECO:0000313" key="3">
    <source>
        <dbReference type="RefSeq" id="XP_033786182.1"/>
    </source>
</evidence>
<protein>
    <submittedName>
        <fullName evidence="3 4">Cytochrome c oxidase assembly factor 1 homolog</fullName>
    </submittedName>
</protein>
<dbReference type="OrthoDB" id="10037790at2759"/>
<gene>
    <name evidence="3 4 5" type="primary">LOC117353854</name>
</gene>
<dbReference type="GO" id="GO:0033617">
    <property type="term" value="P:mitochondrial respiratory chain complex IV assembly"/>
    <property type="evidence" value="ECO:0007669"/>
    <property type="project" value="TreeGrafter"/>
</dbReference>
<keyword evidence="1" id="KW-0812">Transmembrane</keyword>
<dbReference type="RefSeq" id="XP_033786184.1">
    <property type="nucleotide sequence ID" value="XM_033930293.1"/>
</dbReference>
<dbReference type="GO" id="GO:0032981">
    <property type="term" value="P:mitochondrial respiratory chain complex I assembly"/>
    <property type="evidence" value="ECO:0007669"/>
    <property type="project" value="TreeGrafter"/>
</dbReference>
<dbReference type="GeneID" id="117353854"/>